<evidence type="ECO:0000313" key="1">
    <source>
        <dbReference type="EMBL" id="GMI30656.1"/>
    </source>
</evidence>
<dbReference type="AlphaFoldDB" id="A0A9W7G2V7"/>
<reference evidence="2" key="1">
    <citation type="journal article" date="2023" name="Commun. Biol.">
        <title>Genome analysis of Parmales, the sister group of diatoms, reveals the evolutionary specialization of diatoms from phago-mixotrophs to photoautotrophs.</title>
        <authorList>
            <person name="Ban H."/>
            <person name="Sato S."/>
            <person name="Yoshikawa S."/>
            <person name="Yamada K."/>
            <person name="Nakamura Y."/>
            <person name="Ichinomiya M."/>
            <person name="Sato N."/>
            <person name="Blanc-Mathieu R."/>
            <person name="Endo H."/>
            <person name="Kuwata A."/>
            <person name="Ogata H."/>
        </authorList>
    </citation>
    <scope>NUCLEOTIDE SEQUENCE [LARGE SCALE GENOMIC DNA]</scope>
</reference>
<sequence length="158" mass="18240">MSRSYDYGKDDYGGNHRSYPGQNTRHILAVELLGSYGCNSVNYEEVADFNYRMGSKDTNTRDQLIDNRIIAQNFSDSRYPNLSYTASDAADLANNPEHTYNVSYQQQINALHQRFMAAMNAYQQTGEYKYFMIMKDIREIAGNALNCDLREFRLPQRG</sequence>
<accession>A0A9W7G2V7</accession>
<name>A0A9W7G2V7_9STRA</name>
<comment type="caution">
    <text evidence="1">The sequence shown here is derived from an EMBL/GenBank/DDBJ whole genome shotgun (WGS) entry which is preliminary data.</text>
</comment>
<dbReference type="Proteomes" id="UP001165065">
    <property type="component" value="Unassembled WGS sequence"/>
</dbReference>
<gene>
    <name evidence="1" type="ORF">TrCOL_g2239</name>
</gene>
<protein>
    <submittedName>
        <fullName evidence="1">Uncharacterized protein</fullName>
    </submittedName>
</protein>
<dbReference type="EMBL" id="BRYA01000001">
    <property type="protein sequence ID" value="GMI30656.1"/>
    <property type="molecule type" value="Genomic_DNA"/>
</dbReference>
<organism evidence="1 2">
    <name type="scientific">Triparma columacea</name>
    <dbReference type="NCBI Taxonomy" id="722753"/>
    <lineage>
        <taxon>Eukaryota</taxon>
        <taxon>Sar</taxon>
        <taxon>Stramenopiles</taxon>
        <taxon>Ochrophyta</taxon>
        <taxon>Bolidophyceae</taxon>
        <taxon>Parmales</taxon>
        <taxon>Triparmaceae</taxon>
        <taxon>Triparma</taxon>
    </lineage>
</organism>
<evidence type="ECO:0000313" key="2">
    <source>
        <dbReference type="Proteomes" id="UP001165065"/>
    </source>
</evidence>
<keyword evidence="2" id="KW-1185">Reference proteome</keyword>
<proteinExistence type="predicted"/>